<reference evidence="2 3" key="1">
    <citation type="submission" date="2018-03" db="EMBL/GenBank/DDBJ databases">
        <title>Genomic Encyclopedia of Archaeal and Bacterial Type Strains, Phase II (KMG-II): from individual species to whole genera.</title>
        <authorList>
            <person name="Goeker M."/>
        </authorList>
    </citation>
    <scope>NUCLEOTIDE SEQUENCE [LARGE SCALE GENOMIC DNA]</scope>
    <source>
        <strain evidence="2 3">DSM 45312</strain>
    </source>
</reference>
<dbReference type="Pfam" id="PF03551">
    <property type="entry name" value="PadR"/>
    <property type="match status" value="1"/>
</dbReference>
<gene>
    <name evidence="2" type="ORF">CLV63_103388</name>
</gene>
<evidence type="ECO:0000313" key="2">
    <source>
        <dbReference type="EMBL" id="PSK99661.1"/>
    </source>
</evidence>
<dbReference type="InterPro" id="IPR036388">
    <property type="entry name" value="WH-like_DNA-bd_sf"/>
</dbReference>
<proteinExistence type="predicted"/>
<accession>A0A2P8DR14</accession>
<dbReference type="InterPro" id="IPR005149">
    <property type="entry name" value="Tscrpt_reg_PadR_N"/>
</dbReference>
<feature type="domain" description="Transcription regulator PadR N-terminal" evidence="1">
    <location>
        <begin position="16"/>
        <end position="90"/>
    </location>
</feature>
<organism evidence="2 3">
    <name type="scientific">Murinocardiopsis flavida</name>
    <dbReference type="NCBI Taxonomy" id="645275"/>
    <lineage>
        <taxon>Bacteria</taxon>
        <taxon>Bacillati</taxon>
        <taxon>Actinomycetota</taxon>
        <taxon>Actinomycetes</taxon>
        <taxon>Streptosporangiales</taxon>
        <taxon>Nocardiopsidaceae</taxon>
        <taxon>Murinocardiopsis</taxon>
    </lineage>
</organism>
<dbReference type="RefSeq" id="WP_106582036.1">
    <property type="nucleotide sequence ID" value="NZ_PYGA01000003.1"/>
</dbReference>
<dbReference type="InterPro" id="IPR052509">
    <property type="entry name" value="Metal_resp_DNA-bind_regulator"/>
</dbReference>
<dbReference type="SUPFAM" id="SSF46785">
    <property type="entry name" value="Winged helix' DNA-binding domain"/>
    <property type="match status" value="1"/>
</dbReference>
<dbReference type="Proteomes" id="UP000240542">
    <property type="component" value="Unassembled WGS sequence"/>
</dbReference>
<dbReference type="Gene3D" id="1.10.10.10">
    <property type="entry name" value="Winged helix-like DNA-binding domain superfamily/Winged helix DNA-binding domain"/>
    <property type="match status" value="1"/>
</dbReference>
<dbReference type="AlphaFoldDB" id="A0A2P8DR14"/>
<evidence type="ECO:0000259" key="1">
    <source>
        <dbReference type="Pfam" id="PF03551"/>
    </source>
</evidence>
<comment type="caution">
    <text evidence="2">The sequence shown here is derived from an EMBL/GenBank/DDBJ whole genome shotgun (WGS) entry which is preliminary data.</text>
</comment>
<dbReference type="PANTHER" id="PTHR33169:SF14">
    <property type="entry name" value="TRANSCRIPTIONAL REGULATOR RV3488"/>
    <property type="match status" value="1"/>
</dbReference>
<evidence type="ECO:0000313" key="3">
    <source>
        <dbReference type="Proteomes" id="UP000240542"/>
    </source>
</evidence>
<protein>
    <submittedName>
        <fullName evidence="2">PadR family transcriptional regulator</fullName>
    </submittedName>
</protein>
<sequence>MAGKRRGVTDLTGLTVLALLHTGPRHPYEMHRIVLETHKDFVTGLPRSLYHAVTRLERDEFIESVETVREGGRPERTVYRLTAEGRAELTSRLRYLLQRPDTDPRPFVAAMSFIGCLPIGETRFCLGHRAAALESEVASLDISSTSLGLPRVLLLENEYLRALRAAELEWVRTLIADLDSGALSWPDDMTELSKNIPGGMTRSD</sequence>
<dbReference type="InterPro" id="IPR036390">
    <property type="entry name" value="WH_DNA-bd_sf"/>
</dbReference>
<keyword evidence="3" id="KW-1185">Reference proteome</keyword>
<dbReference type="EMBL" id="PYGA01000003">
    <property type="protein sequence ID" value="PSK99661.1"/>
    <property type="molecule type" value="Genomic_DNA"/>
</dbReference>
<dbReference type="PANTHER" id="PTHR33169">
    <property type="entry name" value="PADR-FAMILY TRANSCRIPTIONAL REGULATOR"/>
    <property type="match status" value="1"/>
</dbReference>
<dbReference type="OrthoDB" id="8443918at2"/>
<name>A0A2P8DR14_9ACTN</name>